<evidence type="ECO:0000259" key="3">
    <source>
        <dbReference type="Pfam" id="PF25917"/>
    </source>
</evidence>
<dbReference type="PRINTS" id="PR01490">
    <property type="entry name" value="RTXTOXIND"/>
</dbReference>
<comment type="similarity">
    <text evidence="1">Belongs to the membrane fusion protein (MFP) (TC 8.A.1) family.</text>
</comment>
<dbReference type="Proteomes" id="UP000424752">
    <property type="component" value="Chromosome"/>
</dbReference>
<evidence type="ECO:0000313" key="7">
    <source>
        <dbReference type="Proteomes" id="UP000480164"/>
    </source>
</evidence>
<keyword evidence="2" id="KW-1133">Transmembrane helix</keyword>
<organism evidence="5 6">
    <name type="scientific">Erwinia sorbitola</name>
    <dbReference type="NCBI Taxonomy" id="2681984"/>
    <lineage>
        <taxon>Bacteria</taxon>
        <taxon>Pseudomonadati</taxon>
        <taxon>Pseudomonadota</taxon>
        <taxon>Gammaproteobacteria</taxon>
        <taxon>Enterobacterales</taxon>
        <taxon>Erwiniaceae</taxon>
        <taxon>Erwinia</taxon>
    </lineage>
</organism>
<evidence type="ECO:0000256" key="1">
    <source>
        <dbReference type="ARBA" id="ARBA00009477"/>
    </source>
</evidence>
<dbReference type="GO" id="GO:0055085">
    <property type="term" value="P:transmembrane transport"/>
    <property type="evidence" value="ECO:0007669"/>
    <property type="project" value="InterPro"/>
</dbReference>
<evidence type="ECO:0000313" key="5">
    <source>
        <dbReference type="EMBL" id="QGU87325.1"/>
    </source>
</evidence>
<evidence type="ECO:0000313" key="6">
    <source>
        <dbReference type="Proteomes" id="UP000424752"/>
    </source>
</evidence>
<reference evidence="5 6" key="2">
    <citation type="submission" date="2019-12" db="EMBL/GenBank/DDBJ databases">
        <title>Erwinia sp. nov., isolated from droppings of birds in the Qinghai-Tiebt plateau of China.</title>
        <authorList>
            <person name="Ge Y."/>
        </authorList>
    </citation>
    <scope>NUCLEOTIDE SEQUENCE [LARGE SCALE GENOMIC DNA]</scope>
    <source>
        <strain evidence="5 6">J780</strain>
    </source>
</reference>
<evidence type="ECO:0000256" key="2">
    <source>
        <dbReference type="SAM" id="Phobius"/>
    </source>
</evidence>
<proteinExistence type="inferred from homology"/>
<accession>A0A6L6GKK5</accession>
<gene>
    <name evidence="4" type="ORF">GK011_04160</name>
    <name evidence="5" type="ORF">GN242_08915</name>
</gene>
<dbReference type="Proteomes" id="UP000480164">
    <property type="component" value="Unassembled WGS sequence"/>
</dbReference>
<accession>A0A6I6EHD6</accession>
<dbReference type="PANTHER" id="PTHR30386:SF28">
    <property type="entry name" value="EXPORTED PROTEIN"/>
    <property type="match status" value="1"/>
</dbReference>
<keyword evidence="2" id="KW-0812">Transmembrane</keyword>
<sequence>MSLYRKEALHQRDNAWIGKALLTSGLPLWLTASFTLLFFICFITIILFGSYSRRINVSGELVSIPHTITISSSQQGFIIQRKVSAGERVIAGQPLYAINVSRSTTFGVVGQRQHQDIESQIQTTDKIIARTLENKRVTLEALSRQKAHYQQALDHANIIIKEAQKGLGVMKTNMENYQHYRQKGLINNDQLTNQSTVYYQQQNDLLTLTAQNEQNTLQILMLEGSLRTQSTDFDNEILKLGIQKHELQRQLTDIDAADTVIVTSPVAGRVDSVSVTDGQMVSGGDSLLQIIPGNVSSYELVLWVPDSAIPWLRQGEKINIRYDAYPSEKFGQFPGTISGISLTPASAQEMASYPAAPRPDPGSPHTWYKVLVRPDISGFHWQGQQLLPENGMKATCTLFLEERKLYQWLLSPLYQIRESAGGQVNGK</sequence>
<dbReference type="KEGG" id="erwi:GN242_08915"/>
<dbReference type="Gene3D" id="2.40.30.170">
    <property type="match status" value="1"/>
</dbReference>
<dbReference type="InterPro" id="IPR058625">
    <property type="entry name" value="MdtA-like_BSH"/>
</dbReference>
<name>A0A6I6EHD6_9GAMM</name>
<keyword evidence="7" id="KW-1185">Reference proteome</keyword>
<feature type="transmembrane region" description="Helical" evidence="2">
    <location>
        <begin position="28"/>
        <end position="48"/>
    </location>
</feature>
<feature type="domain" description="Multidrug resistance protein MdtA-like barrel-sandwich hybrid" evidence="3">
    <location>
        <begin position="67"/>
        <end position="287"/>
    </location>
</feature>
<dbReference type="PANTHER" id="PTHR30386">
    <property type="entry name" value="MEMBRANE FUSION SUBUNIT OF EMRAB-TOLC MULTIDRUG EFFLUX PUMP"/>
    <property type="match status" value="1"/>
</dbReference>
<dbReference type="AlphaFoldDB" id="A0A6I6EHD6"/>
<protein>
    <submittedName>
        <fullName evidence="5">HlyD family efflux transporter periplasmic adaptor subunit</fullName>
    </submittedName>
</protein>
<dbReference type="EMBL" id="WLZX01000001">
    <property type="protein sequence ID" value="MTD26138.1"/>
    <property type="molecule type" value="Genomic_DNA"/>
</dbReference>
<dbReference type="InterPro" id="IPR050739">
    <property type="entry name" value="MFP"/>
</dbReference>
<dbReference type="EMBL" id="CP046509">
    <property type="protein sequence ID" value="QGU87325.1"/>
    <property type="molecule type" value="Genomic_DNA"/>
</dbReference>
<reference evidence="4 7" key="1">
    <citation type="submission" date="2019-11" db="EMBL/GenBank/DDBJ databases">
        <title>Erwinia sp. nov., isolated from feces of birds in Tibet plateau of China.</title>
        <authorList>
            <person name="Ge Y."/>
        </authorList>
    </citation>
    <scope>NUCLEOTIDE SEQUENCE [LARGE SCALE GENOMIC DNA]</scope>
    <source>
        <strain evidence="4 7">J316</strain>
    </source>
</reference>
<evidence type="ECO:0000313" key="4">
    <source>
        <dbReference type="EMBL" id="MTD26138.1"/>
    </source>
</evidence>
<keyword evidence="2" id="KW-0472">Membrane</keyword>
<dbReference type="Pfam" id="PF25917">
    <property type="entry name" value="BSH_RND"/>
    <property type="match status" value="1"/>
</dbReference>